<keyword evidence="5" id="KW-0560">Oxidoreductase</keyword>
<organism evidence="7 8">
    <name type="scientific">Microdochium trichocladiopsis</name>
    <dbReference type="NCBI Taxonomy" id="1682393"/>
    <lineage>
        <taxon>Eukaryota</taxon>
        <taxon>Fungi</taxon>
        <taxon>Dikarya</taxon>
        <taxon>Ascomycota</taxon>
        <taxon>Pezizomycotina</taxon>
        <taxon>Sordariomycetes</taxon>
        <taxon>Xylariomycetidae</taxon>
        <taxon>Xylariales</taxon>
        <taxon>Microdochiaceae</taxon>
        <taxon>Microdochium</taxon>
    </lineage>
</organism>
<dbReference type="GO" id="GO:0003959">
    <property type="term" value="F:NADPH dehydrogenase activity"/>
    <property type="evidence" value="ECO:0007669"/>
    <property type="project" value="InterPro"/>
</dbReference>
<sequence length="229" mass="24499">MPYISSPWASSSSWGKECPAATSLEISQFRTFFLFHRASTITTTAMGSSSSPMSADEDIRNVPAEGVSYFTPAQIPPAGTGLGSKRPDRDAIPKLFTPLTLRGTTFPNRVWLSPLSQYSADDGHATDWHLTHLGGILQRDPGLTFVEATGVQARGRITPQDMGLWKDSQIAPLARITEFAHSQGQKIAIQLAHAGRKASTVAPWLSMNAAAPVSDGGWPDDVVGPSAIP</sequence>
<gene>
    <name evidence="7" type="ORF">B0I36DRAFT_343298</name>
</gene>
<evidence type="ECO:0000256" key="3">
    <source>
        <dbReference type="ARBA" id="ARBA00022643"/>
    </source>
</evidence>
<dbReference type="PANTHER" id="PTHR43303:SF4">
    <property type="entry name" value="NADPH DEHYDROGENASE C23G7.10C-RELATED"/>
    <property type="match status" value="1"/>
</dbReference>
<keyword evidence="3" id="KW-0288">FMN</keyword>
<protein>
    <recommendedName>
        <fullName evidence="6">NADH:flavin oxidoreductase/NADH oxidase N-terminal domain-containing protein</fullName>
    </recommendedName>
</protein>
<evidence type="ECO:0000256" key="2">
    <source>
        <dbReference type="ARBA" id="ARBA00022630"/>
    </source>
</evidence>
<dbReference type="GeneID" id="70185695"/>
<evidence type="ECO:0000256" key="4">
    <source>
        <dbReference type="ARBA" id="ARBA00022857"/>
    </source>
</evidence>
<dbReference type="Gene3D" id="3.20.20.70">
    <property type="entry name" value="Aldolase class I"/>
    <property type="match status" value="1"/>
</dbReference>
<dbReference type="Pfam" id="PF00724">
    <property type="entry name" value="Oxidored_FMN"/>
    <property type="match status" value="1"/>
</dbReference>
<dbReference type="GO" id="GO:0010181">
    <property type="term" value="F:FMN binding"/>
    <property type="evidence" value="ECO:0007669"/>
    <property type="project" value="InterPro"/>
</dbReference>
<accession>A0A9P8XP06</accession>
<evidence type="ECO:0000313" key="7">
    <source>
        <dbReference type="EMBL" id="KAH7007913.1"/>
    </source>
</evidence>
<evidence type="ECO:0000313" key="8">
    <source>
        <dbReference type="Proteomes" id="UP000756346"/>
    </source>
</evidence>
<evidence type="ECO:0000256" key="5">
    <source>
        <dbReference type="ARBA" id="ARBA00023002"/>
    </source>
</evidence>
<keyword evidence="4" id="KW-0521">NADP</keyword>
<comment type="cofactor">
    <cofactor evidence="1">
        <name>FMN</name>
        <dbReference type="ChEBI" id="CHEBI:58210"/>
    </cofactor>
</comment>
<reference evidence="7" key="1">
    <citation type="journal article" date="2021" name="Nat. Commun.">
        <title>Genetic determinants of endophytism in the Arabidopsis root mycobiome.</title>
        <authorList>
            <person name="Mesny F."/>
            <person name="Miyauchi S."/>
            <person name="Thiergart T."/>
            <person name="Pickel B."/>
            <person name="Atanasova L."/>
            <person name="Karlsson M."/>
            <person name="Huettel B."/>
            <person name="Barry K.W."/>
            <person name="Haridas S."/>
            <person name="Chen C."/>
            <person name="Bauer D."/>
            <person name="Andreopoulos W."/>
            <person name="Pangilinan J."/>
            <person name="LaButti K."/>
            <person name="Riley R."/>
            <person name="Lipzen A."/>
            <person name="Clum A."/>
            <person name="Drula E."/>
            <person name="Henrissat B."/>
            <person name="Kohler A."/>
            <person name="Grigoriev I.V."/>
            <person name="Martin F.M."/>
            <person name="Hacquard S."/>
        </authorList>
    </citation>
    <scope>NUCLEOTIDE SEQUENCE</scope>
    <source>
        <strain evidence="7">MPI-CAGE-CH-0230</strain>
    </source>
</reference>
<evidence type="ECO:0000259" key="6">
    <source>
        <dbReference type="Pfam" id="PF00724"/>
    </source>
</evidence>
<dbReference type="EMBL" id="JAGTJQ010000022">
    <property type="protein sequence ID" value="KAH7007913.1"/>
    <property type="molecule type" value="Genomic_DNA"/>
</dbReference>
<dbReference type="OrthoDB" id="72788at2759"/>
<proteinExistence type="predicted"/>
<dbReference type="InterPro" id="IPR044152">
    <property type="entry name" value="YqjM-like"/>
</dbReference>
<keyword evidence="8" id="KW-1185">Reference proteome</keyword>
<evidence type="ECO:0000256" key="1">
    <source>
        <dbReference type="ARBA" id="ARBA00001917"/>
    </source>
</evidence>
<name>A0A9P8XP06_9PEZI</name>
<dbReference type="AlphaFoldDB" id="A0A9P8XP06"/>
<dbReference type="RefSeq" id="XP_046003709.1">
    <property type="nucleotide sequence ID" value="XM_046156149.1"/>
</dbReference>
<dbReference type="PANTHER" id="PTHR43303">
    <property type="entry name" value="NADPH DEHYDROGENASE C23G7.10C-RELATED"/>
    <property type="match status" value="1"/>
</dbReference>
<comment type="caution">
    <text evidence="7">The sequence shown here is derived from an EMBL/GenBank/DDBJ whole genome shotgun (WGS) entry which is preliminary data.</text>
</comment>
<dbReference type="GO" id="GO:0050661">
    <property type="term" value="F:NADP binding"/>
    <property type="evidence" value="ECO:0007669"/>
    <property type="project" value="InterPro"/>
</dbReference>
<dbReference type="SUPFAM" id="SSF51395">
    <property type="entry name" value="FMN-linked oxidoreductases"/>
    <property type="match status" value="1"/>
</dbReference>
<feature type="domain" description="NADH:flavin oxidoreductase/NADH oxidase N-terminal" evidence="6">
    <location>
        <begin position="94"/>
        <end position="199"/>
    </location>
</feature>
<keyword evidence="2" id="KW-0285">Flavoprotein</keyword>
<dbReference type="InterPro" id="IPR013785">
    <property type="entry name" value="Aldolase_TIM"/>
</dbReference>
<dbReference type="InterPro" id="IPR001155">
    <property type="entry name" value="OxRdtase_FMN_N"/>
</dbReference>
<dbReference type="Proteomes" id="UP000756346">
    <property type="component" value="Unassembled WGS sequence"/>
</dbReference>